<reference evidence="3 4" key="1">
    <citation type="journal article" date="2021" name="bioRxiv">
        <title>The Gossypium anomalum genome as a resource for cotton improvement and evolutionary analysis of hybrid incompatibility.</title>
        <authorList>
            <person name="Grover C.E."/>
            <person name="Yuan D."/>
            <person name="Arick M.A."/>
            <person name="Miller E.R."/>
            <person name="Hu G."/>
            <person name="Peterson D.G."/>
            <person name="Wendel J.F."/>
            <person name="Udall J.A."/>
        </authorList>
    </citation>
    <scope>NUCLEOTIDE SEQUENCE [LARGE SCALE GENOMIC DNA]</scope>
    <source>
        <strain evidence="3">JFW-Udall</strain>
        <tissue evidence="3">Leaf</tissue>
    </source>
</reference>
<dbReference type="EMBL" id="JAHUZN010000013">
    <property type="protein sequence ID" value="KAG8473778.1"/>
    <property type="molecule type" value="Genomic_DNA"/>
</dbReference>
<dbReference type="Proteomes" id="UP000701853">
    <property type="component" value="Chromosome 13"/>
</dbReference>
<dbReference type="Pfam" id="PF05699">
    <property type="entry name" value="Dimer_Tnp_hAT"/>
    <property type="match status" value="1"/>
</dbReference>
<dbReference type="InterPro" id="IPR008906">
    <property type="entry name" value="HATC_C_dom"/>
</dbReference>
<evidence type="ECO:0008006" key="5">
    <source>
        <dbReference type="Google" id="ProtNLM"/>
    </source>
</evidence>
<evidence type="ECO:0000313" key="3">
    <source>
        <dbReference type="EMBL" id="KAG8473778.1"/>
    </source>
</evidence>
<dbReference type="InterPro" id="IPR012337">
    <property type="entry name" value="RNaseH-like_sf"/>
</dbReference>
<proteinExistence type="predicted"/>
<dbReference type="SUPFAM" id="SSF53098">
    <property type="entry name" value="Ribonuclease H-like"/>
    <property type="match status" value="1"/>
</dbReference>
<dbReference type="GO" id="GO:0046983">
    <property type="term" value="F:protein dimerization activity"/>
    <property type="evidence" value="ECO:0007669"/>
    <property type="project" value="InterPro"/>
</dbReference>
<dbReference type="Pfam" id="PF04937">
    <property type="entry name" value="DUF659"/>
    <property type="match status" value="1"/>
</dbReference>
<feature type="domain" description="HAT C-terminal dimerisation" evidence="2">
    <location>
        <begin position="673"/>
        <end position="739"/>
    </location>
</feature>
<evidence type="ECO:0000259" key="1">
    <source>
        <dbReference type="Pfam" id="PF04937"/>
    </source>
</evidence>
<comment type="caution">
    <text evidence="3">The sequence shown here is derived from an EMBL/GenBank/DDBJ whole genome shotgun (WGS) entry which is preliminary data.</text>
</comment>
<dbReference type="PANTHER" id="PTHR32166:SF88">
    <property type="entry name" value="HAT TRANSPOSON SUPERFAMILY"/>
    <property type="match status" value="1"/>
</dbReference>
<gene>
    <name evidence="3" type="ORF">CXB51_035948</name>
</gene>
<accession>A0A8J5XRJ7</accession>
<dbReference type="OrthoDB" id="645489at2759"/>
<feature type="domain" description="DUF659" evidence="1">
    <location>
        <begin position="302"/>
        <end position="453"/>
    </location>
</feature>
<name>A0A8J5XRJ7_9ROSI</name>
<evidence type="ECO:0000313" key="4">
    <source>
        <dbReference type="Proteomes" id="UP000701853"/>
    </source>
</evidence>
<sequence length="944" mass="106433">MVMGKGSTVSNGERDSNTANETFSLLEVRYNPTGLSQYPNRSIRFPNPRFIIPVINSLDSVLIQLPLSPGKAIQKNCNYDLMLLILSNATVLMLILDEFNAKMCVVLKNGERVQLKCIYCGKIFKGGGIHRIKEHLAGHKGNAATCLHVPSDVRVLMQESLDGVVVKKRKKQKIAEEITNVNQVSTEIQAYADQVDTNTGLLMIEKSDTLEPSSSLLVNREGTSNVAGERRKRGRGKSLPAEANALSFVPVELGARRVNNHVHMAIGRFFFDIGATMDAVNSVYFQPMVDAIVSGGSGALMPSCNDLQGWILRKSVEEVKSENDKVMGAWVRTGCSILVNQWNTQTGRILLNFLVYCPEGTVFLKSIDASSVINSSDALYELLKQVVEEVGSKHVLQVITNGEEQYIVAGRRLAETFPTLYWTPCAAHCVDLILEDFAKLEWINAIIEQARSITKFIYNHSVVLNMVRRYTFGNDIVEPAATRSATNFTTLTRMVDLKNNLQAMVTSQQWVDCPYSKKPGGLAMLDLVSNQSFWSSCVLIVRLTNPLLRVLRMVGSKKRPAMGYVYAGMYRAKETIKKELVKRNEYMVYWNIIDHWWEQQWHHPLHAAGFYLNPRFFYSMEGDMPNEMLSGMLDCIEKLIPDVTVQDKISKEINSYKNSVGDFGRKMAVRARDTLLPVEWWSTYGGSCPNLARLAIRVLSQTCSTLGLKHNHIPFEKLHETRNCLEQQRLRDLIFVQCNLQLRQIGYESKQHDSMQPLSSESASIVEDWVTGIDAFLDDDTYPDWTTLETLPVNTMLLRPGDEVEELGAGFNDHEIFTRMKEGDSGNAEDNVQVVNCGILDAGMRDSEAADMVNSWNRMYLVVDHFILFLIAKLKIIGNSLLMTENSSLSEWCFPTSVKSEFACSLVLKFDLLLPIGFRSNALTWYRSSSFHMSFFLVTCRRIF</sequence>
<protein>
    <recommendedName>
        <fullName evidence="5">BED-type domain-containing protein</fullName>
    </recommendedName>
</protein>
<dbReference type="AlphaFoldDB" id="A0A8J5XRJ7"/>
<organism evidence="3 4">
    <name type="scientific">Gossypium anomalum</name>
    <dbReference type="NCBI Taxonomy" id="47600"/>
    <lineage>
        <taxon>Eukaryota</taxon>
        <taxon>Viridiplantae</taxon>
        <taxon>Streptophyta</taxon>
        <taxon>Embryophyta</taxon>
        <taxon>Tracheophyta</taxon>
        <taxon>Spermatophyta</taxon>
        <taxon>Magnoliopsida</taxon>
        <taxon>eudicotyledons</taxon>
        <taxon>Gunneridae</taxon>
        <taxon>Pentapetalae</taxon>
        <taxon>rosids</taxon>
        <taxon>malvids</taxon>
        <taxon>Malvales</taxon>
        <taxon>Malvaceae</taxon>
        <taxon>Malvoideae</taxon>
        <taxon>Gossypium</taxon>
    </lineage>
</organism>
<keyword evidence="4" id="KW-1185">Reference proteome</keyword>
<evidence type="ECO:0000259" key="2">
    <source>
        <dbReference type="Pfam" id="PF05699"/>
    </source>
</evidence>
<dbReference type="PANTHER" id="PTHR32166">
    <property type="entry name" value="OSJNBA0013A04.12 PROTEIN"/>
    <property type="match status" value="1"/>
</dbReference>
<dbReference type="InterPro" id="IPR007021">
    <property type="entry name" value="DUF659"/>
</dbReference>